<proteinExistence type="predicted"/>
<reference evidence="3 4" key="1">
    <citation type="submission" date="2015-09" db="EMBL/GenBank/DDBJ databases">
        <title>Genome sequencing project for genomic taxonomy and phylogenomics of Bacillus-like bacteria.</title>
        <authorList>
            <person name="Liu B."/>
            <person name="Wang J."/>
            <person name="Zhu Y."/>
            <person name="Liu G."/>
            <person name="Chen Q."/>
            <person name="Chen Z."/>
            <person name="Lan J."/>
            <person name="Che J."/>
            <person name="Ge C."/>
            <person name="Shi H."/>
            <person name="Pan Z."/>
            <person name="Liu X."/>
        </authorList>
    </citation>
    <scope>NUCLEOTIDE SEQUENCE [LARGE SCALE GENOMIC DNA]</scope>
    <source>
        <strain evidence="3 4">DSM 8552</strain>
    </source>
</reference>
<feature type="region of interest" description="Disordered" evidence="1">
    <location>
        <begin position="45"/>
        <end position="75"/>
    </location>
</feature>
<keyword evidence="2" id="KW-0812">Transmembrane</keyword>
<gene>
    <name evidence="3" type="ORF">AN963_04035</name>
</gene>
<feature type="compositionally biased region" description="Polar residues" evidence="1">
    <location>
        <begin position="106"/>
        <end position="121"/>
    </location>
</feature>
<dbReference type="EMBL" id="LJJB01000007">
    <property type="protein sequence ID" value="KQL48969.1"/>
    <property type="molecule type" value="Genomic_DNA"/>
</dbReference>
<evidence type="ECO:0000313" key="3">
    <source>
        <dbReference type="EMBL" id="KQL48969.1"/>
    </source>
</evidence>
<evidence type="ECO:0000256" key="1">
    <source>
        <dbReference type="SAM" id="MobiDB-lite"/>
    </source>
</evidence>
<dbReference type="Proteomes" id="UP000051063">
    <property type="component" value="Unassembled WGS sequence"/>
</dbReference>
<keyword evidence="4" id="KW-1185">Reference proteome</keyword>
<sequence length="157" mass="17736">MEDLFDLLFDLLGWVLPLVGKFWFLILAFIGYKFFGKGAKKMAQGKPRRTLTPVESGGYPQQAPQVERKQVRDSSKYEPVQLESMEGISVEQEWAFAEPDHSLRASVQKQPQTVVQEQAETPVTELDPREGMKWAIIFGEPRAKAPHGSPGAHRRNA</sequence>
<evidence type="ECO:0000313" key="4">
    <source>
        <dbReference type="Proteomes" id="UP000051063"/>
    </source>
</evidence>
<accession>A0ABR5NBQ2</accession>
<keyword evidence="2" id="KW-0472">Membrane</keyword>
<comment type="caution">
    <text evidence="3">The sequence shown here is derived from an EMBL/GenBank/DDBJ whole genome shotgun (WGS) entry which is preliminary data.</text>
</comment>
<protein>
    <submittedName>
        <fullName evidence="3">Uncharacterized protein</fullName>
    </submittedName>
</protein>
<dbReference type="RefSeq" id="WP_055743265.1">
    <property type="nucleotide sequence ID" value="NZ_LJJB01000007.1"/>
</dbReference>
<name>A0ABR5NBQ2_BRECH</name>
<feature type="compositionally biased region" description="Basic and acidic residues" evidence="1">
    <location>
        <begin position="66"/>
        <end position="75"/>
    </location>
</feature>
<organism evidence="3 4">
    <name type="scientific">Brevibacillus choshinensis</name>
    <dbReference type="NCBI Taxonomy" id="54911"/>
    <lineage>
        <taxon>Bacteria</taxon>
        <taxon>Bacillati</taxon>
        <taxon>Bacillota</taxon>
        <taxon>Bacilli</taxon>
        <taxon>Bacillales</taxon>
        <taxon>Paenibacillaceae</taxon>
        <taxon>Brevibacillus</taxon>
    </lineage>
</organism>
<evidence type="ECO:0000256" key="2">
    <source>
        <dbReference type="SAM" id="Phobius"/>
    </source>
</evidence>
<feature type="transmembrane region" description="Helical" evidence="2">
    <location>
        <begin position="12"/>
        <end position="32"/>
    </location>
</feature>
<feature type="region of interest" description="Disordered" evidence="1">
    <location>
        <begin position="106"/>
        <end position="126"/>
    </location>
</feature>
<keyword evidence="2" id="KW-1133">Transmembrane helix</keyword>